<feature type="transmembrane region" description="Helical" evidence="7">
    <location>
        <begin position="239"/>
        <end position="259"/>
    </location>
</feature>
<feature type="transmembrane region" description="Helical" evidence="7">
    <location>
        <begin position="117"/>
        <end position="139"/>
    </location>
</feature>
<dbReference type="GO" id="GO:0016413">
    <property type="term" value="F:O-acetyltransferase activity"/>
    <property type="evidence" value="ECO:0007669"/>
    <property type="project" value="TreeGrafter"/>
</dbReference>
<comment type="subcellular location">
    <subcellularLocation>
        <location evidence="1">Cell membrane</location>
        <topology evidence="1">Multi-pass membrane protein</topology>
    </subcellularLocation>
</comment>
<feature type="transmembrane region" description="Helical" evidence="7">
    <location>
        <begin position="56"/>
        <end position="72"/>
    </location>
</feature>
<protein>
    <submittedName>
        <fullName evidence="9">Acyltransferase family protein</fullName>
    </submittedName>
</protein>
<keyword evidence="3" id="KW-1003">Cell membrane</keyword>
<keyword evidence="9" id="KW-0012">Acyltransferase</keyword>
<feature type="transmembrane region" description="Helical" evidence="7">
    <location>
        <begin position="151"/>
        <end position="171"/>
    </location>
</feature>
<dbReference type="Proteomes" id="UP000003789">
    <property type="component" value="Unassembled WGS sequence"/>
</dbReference>
<comment type="similarity">
    <text evidence="2">Belongs to the acyltransferase 3 family.</text>
</comment>
<evidence type="ECO:0000256" key="7">
    <source>
        <dbReference type="SAM" id="Phobius"/>
    </source>
</evidence>
<feature type="transmembrane region" description="Helical" evidence="7">
    <location>
        <begin position="92"/>
        <end position="110"/>
    </location>
</feature>
<evidence type="ECO:0000256" key="6">
    <source>
        <dbReference type="ARBA" id="ARBA00023136"/>
    </source>
</evidence>
<dbReference type="Pfam" id="PF01757">
    <property type="entry name" value="Acyl_transf_3"/>
    <property type="match status" value="1"/>
</dbReference>
<evidence type="ECO:0000256" key="2">
    <source>
        <dbReference type="ARBA" id="ARBA00007400"/>
    </source>
</evidence>
<name>Q1Z872_9GAMM</name>
<organism evidence="9 10">
    <name type="scientific">Photobacterium profundum 3TCK</name>
    <dbReference type="NCBI Taxonomy" id="314280"/>
    <lineage>
        <taxon>Bacteria</taxon>
        <taxon>Pseudomonadati</taxon>
        <taxon>Pseudomonadota</taxon>
        <taxon>Gammaproteobacteria</taxon>
        <taxon>Vibrionales</taxon>
        <taxon>Vibrionaceae</taxon>
        <taxon>Photobacterium</taxon>
    </lineage>
</organism>
<evidence type="ECO:0000313" key="10">
    <source>
        <dbReference type="Proteomes" id="UP000003789"/>
    </source>
</evidence>
<feature type="transmembrane region" description="Helical" evidence="7">
    <location>
        <begin position="209"/>
        <end position="232"/>
    </location>
</feature>
<keyword evidence="6 7" id="KW-0472">Membrane</keyword>
<feature type="transmembrane region" description="Helical" evidence="7">
    <location>
        <begin position="24"/>
        <end position="44"/>
    </location>
</feature>
<evidence type="ECO:0000259" key="8">
    <source>
        <dbReference type="Pfam" id="PF01757"/>
    </source>
</evidence>
<sequence length="298" mass="34864">MIVALHGGFLKDTSPDLAYFINNGLFRIAVPIFFIISGFFYFSMNHQKKIKWSKKLATIYMTWSVIYSYFWFDFSHPISVRNFLYVINGYHHLWFVPALLYSAFFVVFINKFRVNKFVTIFLLFSMGFILQHAVFNDYIDIDNVNGFNQLYLYRNFLFFGLPFFILGNVLAEYEVFFRKIKPLVLPMLIVSFIIMLIETYFNYKLYGDVVGVDILLSLLILCPFIFLFVLMGNSINTEVFLNLAQLSSAIYFIHQFVLIVVRKTFIFDESMISLIAIFISAVVGVIIVKVNKIVKILI</sequence>
<dbReference type="AlphaFoldDB" id="Q1Z872"/>
<accession>Q1Z872</accession>
<dbReference type="GO" id="GO:0009246">
    <property type="term" value="P:enterobacterial common antigen biosynthetic process"/>
    <property type="evidence" value="ECO:0007669"/>
    <property type="project" value="TreeGrafter"/>
</dbReference>
<dbReference type="GO" id="GO:0005886">
    <property type="term" value="C:plasma membrane"/>
    <property type="evidence" value="ECO:0007669"/>
    <property type="project" value="UniProtKB-SubCell"/>
</dbReference>
<keyword evidence="5 7" id="KW-1133">Transmembrane helix</keyword>
<proteinExistence type="inferred from homology"/>
<dbReference type="InterPro" id="IPR002656">
    <property type="entry name" value="Acyl_transf_3_dom"/>
</dbReference>
<evidence type="ECO:0000256" key="5">
    <source>
        <dbReference type="ARBA" id="ARBA00022989"/>
    </source>
</evidence>
<comment type="caution">
    <text evidence="9">The sequence shown here is derived from an EMBL/GenBank/DDBJ whole genome shotgun (WGS) entry which is preliminary data.</text>
</comment>
<keyword evidence="9" id="KW-0808">Transferase</keyword>
<reference evidence="9 10" key="1">
    <citation type="submission" date="2006-03" db="EMBL/GenBank/DDBJ databases">
        <authorList>
            <person name="Bartlett D.H."/>
            <person name="Valle G."/>
            <person name="Lauro F.M."/>
            <person name="Vezzi A."/>
            <person name="Simonato F."/>
            <person name="Eloe E."/>
            <person name="Vitulo N."/>
            <person name="Stratton T.K."/>
            <person name="D'angelo M."/>
            <person name="Ferriera S."/>
            <person name="Johnson J."/>
            <person name="Kravitz S."/>
            <person name="Beeson K."/>
            <person name="Sutton G."/>
            <person name="Rogers Y."/>
            <person name="Friedman R."/>
            <person name="Frazier M."/>
            <person name="Venter J.C."/>
        </authorList>
    </citation>
    <scope>NUCLEOTIDE SEQUENCE [LARGE SCALE GENOMIC DNA]</scope>
    <source>
        <strain evidence="9 10">3TCK</strain>
    </source>
</reference>
<gene>
    <name evidence="9" type="ORF">P3TCK_26747</name>
</gene>
<feature type="transmembrane region" description="Helical" evidence="7">
    <location>
        <begin position="183"/>
        <end position="203"/>
    </location>
</feature>
<dbReference type="PANTHER" id="PTHR40074:SF2">
    <property type="entry name" value="O-ACETYLTRANSFERASE WECH"/>
    <property type="match status" value="1"/>
</dbReference>
<keyword evidence="4 7" id="KW-0812">Transmembrane</keyword>
<feature type="domain" description="Acyltransferase 3" evidence="8">
    <location>
        <begin position="1"/>
        <end position="288"/>
    </location>
</feature>
<dbReference type="HOGENOM" id="CLU_055093_3_1_6"/>
<evidence type="ECO:0000256" key="3">
    <source>
        <dbReference type="ARBA" id="ARBA00022475"/>
    </source>
</evidence>
<evidence type="ECO:0000256" key="4">
    <source>
        <dbReference type="ARBA" id="ARBA00022692"/>
    </source>
</evidence>
<dbReference type="PANTHER" id="PTHR40074">
    <property type="entry name" value="O-ACETYLTRANSFERASE WECH"/>
    <property type="match status" value="1"/>
</dbReference>
<evidence type="ECO:0000313" key="9">
    <source>
        <dbReference type="EMBL" id="EAS44641.1"/>
    </source>
</evidence>
<evidence type="ECO:0000256" key="1">
    <source>
        <dbReference type="ARBA" id="ARBA00004651"/>
    </source>
</evidence>
<feature type="transmembrane region" description="Helical" evidence="7">
    <location>
        <begin position="271"/>
        <end position="290"/>
    </location>
</feature>
<dbReference type="EMBL" id="AAPH01000003">
    <property type="protein sequence ID" value="EAS44641.1"/>
    <property type="molecule type" value="Genomic_DNA"/>
</dbReference>